<evidence type="ECO:0000313" key="1">
    <source>
        <dbReference type="EMBL" id="TDZ17684.1"/>
    </source>
</evidence>
<name>A0A484FJK5_COLOR</name>
<evidence type="ECO:0000313" key="2">
    <source>
        <dbReference type="Proteomes" id="UP000014480"/>
    </source>
</evidence>
<keyword evidence="2" id="KW-1185">Reference proteome</keyword>
<dbReference type="EMBL" id="AMCV02000028">
    <property type="protein sequence ID" value="TDZ17684.1"/>
    <property type="molecule type" value="Genomic_DNA"/>
</dbReference>
<reference evidence="2" key="1">
    <citation type="journal article" date="2013" name="New Phytol.">
        <title>Comparative genomic and transcriptomic analyses reveal the hemibiotrophic stage shift of Colletotrichum fungi.</title>
        <authorList>
            <person name="Gan P."/>
            <person name="Ikeda K."/>
            <person name="Irieda H."/>
            <person name="Narusaka M."/>
            <person name="O'Connell R.J."/>
            <person name="Narusaka Y."/>
            <person name="Takano Y."/>
            <person name="Kubo Y."/>
            <person name="Shirasu K."/>
        </authorList>
    </citation>
    <scope>NUCLEOTIDE SEQUENCE [LARGE SCALE GENOMIC DNA]</scope>
    <source>
        <strain evidence="2">104-T / ATCC 96160 / CBS 514.97 / LARS 414 / MAFF 240422</strain>
    </source>
</reference>
<dbReference type="AlphaFoldDB" id="A0A484FJK5"/>
<organism evidence="1 2">
    <name type="scientific">Colletotrichum orbiculare (strain 104-T / ATCC 96160 / CBS 514.97 / LARS 414 / MAFF 240422)</name>
    <name type="common">Cucumber anthracnose fungus</name>
    <name type="synonym">Colletotrichum lagenarium</name>
    <dbReference type="NCBI Taxonomy" id="1213857"/>
    <lineage>
        <taxon>Eukaryota</taxon>
        <taxon>Fungi</taxon>
        <taxon>Dikarya</taxon>
        <taxon>Ascomycota</taxon>
        <taxon>Pezizomycotina</taxon>
        <taxon>Sordariomycetes</taxon>
        <taxon>Hypocreomycetidae</taxon>
        <taxon>Glomerellales</taxon>
        <taxon>Glomerellaceae</taxon>
        <taxon>Colletotrichum</taxon>
        <taxon>Colletotrichum orbiculare species complex</taxon>
    </lineage>
</organism>
<gene>
    <name evidence="1" type="ORF">Cob_v009486</name>
</gene>
<comment type="caution">
    <text evidence="1">The sequence shown here is derived from an EMBL/GenBank/DDBJ whole genome shotgun (WGS) entry which is preliminary data.</text>
</comment>
<dbReference type="Proteomes" id="UP000014480">
    <property type="component" value="Unassembled WGS sequence"/>
</dbReference>
<proteinExistence type="predicted"/>
<protein>
    <submittedName>
        <fullName evidence="1">Uncharacterized protein</fullName>
    </submittedName>
</protein>
<sequence length="86" mass="9481">MSLPTNCGRSAWLGTFLRDLGKETLNGFTWYLRFLSIEAGTMEDSASTSSNCGSPLWTMRKPVSAIDMNMLLTKVELLSDGLCLID</sequence>
<reference evidence="2" key="2">
    <citation type="journal article" date="2019" name="Mol. Plant Microbe Interact.">
        <title>Genome sequence resources for four phytopathogenic fungi from the Colletotrichum orbiculare species complex.</title>
        <authorList>
            <person name="Gan P."/>
            <person name="Tsushima A."/>
            <person name="Narusaka M."/>
            <person name="Narusaka Y."/>
            <person name="Takano Y."/>
            <person name="Kubo Y."/>
            <person name="Shirasu K."/>
        </authorList>
    </citation>
    <scope>GENOME REANNOTATION</scope>
    <source>
        <strain evidence="2">104-T / ATCC 96160 / CBS 514.97 / LARS 414 / MAFF 240422</strain>
    </source>
</reference>
<accession>A0A484FJK5</accession>